<dbReference type="EMBL" id="VSWC01000052">
    <property type="protein sequence ID" value="KAA1102467.1"/>
    <property type="molecule type" value="Genomic_DNA"/>
</dbReference>
<sequence>MLFLVVILQAVMILVTLSGGWHIRQDPFFWFVTGNLLVTIAIRSEWGDAITVLVFYQVVQDMDPLEVPSDSRSPSCTTSASLIT</sequence>
<dbReference type="OrthoDB" id="3142841at2759"/>
<proteinExistence type="predicted"/>
<keyword evidence="3" id="KW-1185">Reference proteome</keyword>
<gene>
    <name evidence="2" type="ORF">PGT21_000299</name>
</gene>
<feature type="signal peptide" evidence="1">
    <location>
        <begin position="1"/>
        <end position="18"/>
    </location>
</feature>
<name>A0A5B0PLI5_PUCGR</name>
<protein>
    <submittedName>
        <fullName evidence="2">Uncharacterized protein</fullName>
    </submittedName>
</protein>
<accession>A0A5B0PLI5</accession>
<keyword evidence="1" id="KW-0732">Signal</keyword>
<comment type="caution">
    <text evidence="2">The sequence shown here is derived from an EMBL/GenBank/DDBJ whole genome shotgun (WGS) entry which is preliminary data.</text>
</comment>
<dbReference type="Proteomes" id="UP000324748">
    <property type="component" value="Unassembled WGS sequence"/>
</dbReference>
<reference evidence="2 3" key="1">
    <citation type="submission" date="2019-05" db="EMBL/GenBank/DDBJ databases">
        <title>Emergence of the Ug99 lineage of the wheat stem rust pathogen through somatic hybridization.</title>
        <authorList>
            <person name="Li F."/>
            <person name="Upadhyaya N.M."/>
            <person name="Sperschneider J."/>
            <person name="Matny O."/>
            <person name="Nguyen-Phuc H."/>
            <person name="Mago R."/>
            <person name="Raley C."/>
            <person name="Miller M.E."/>
            <person name="Silverstein K.A.T."/>
            <person name="Henningsen E."/>
            <person name="Hirsch C.D."/>
            <person name="Visser B."/>
            <person name="Pretorius Z.A."/>
            <person name="Steffenson B.J."/>
            <person name="Schwessinger B."/>
            <person name="Dodds P.N."/>
            <person name="Figueroa M."/>
        </authorList>
    </citation>
    <scope>NUCLEOTIDE SEQUENCE [LARGE SCALE GENOMIC DNA]</scope>
    <source>
        <strain evidence="2">21-0</strain>
    </source>
</reference>
<evidence type="ECO:0000256" key="1">
    <source>
        <dbReference type="SAM" id="SignalP"/>
    </source>
</evidence>
<evidence type="ECO:0000313" key="2">
    <source>
        <dbReference type="EMBL" id="KAA1102467.1"/>
    </source>
</evidence>
<organism evidence="2 3">
    <name type="scientific">Puccinia graminis f. sp. tritici</name>
    <dbReference type="NCBI Taxonomy" id="56615"/>
    <lineage>
        <taxon>Eukaryota</taxon>
        <taxon>Fungi</taxon>
        <taxon>Dikarya</taxon>
        <taxon>Basidiomycota</taxon>
        <taxon>Pucciniomycotina</taxon>
        <taxon>Pucciniomycetes</taxon>
        <taxon>Pucciniales</taxon>
        <taxon>Pucciniaceae</taxon>
        <taxon>Puccinia</taxon>
    </lineage>
</organism>
<feature type="chain" id="PRO_5022792272" evidence="1">
    <location>
        <begin position="19"/>
        <end position="84"/>
    </location>
</feature>
<evidence type="ECO:0000313" key="3">
    <source>
        <dbReference type="Proteomes" id="UP000324748"/>
    </source>
</evidence>
<dbReference type="AlphaFoldDB" id="A0A5B0PLI5"/>